<keyword evidence="2" id="KW-0547">Nucleotide-binding</keyword>
<dbReference type="InterPro" id="IPR003593">
    <property type="entry name" value="AAA+_ATPase"/>
</dbReference>
<gene>
    <name evidence="5" type="ORF">BBF96_01445</name>
</gene>
<evidence type="ECO:0000313" key="5">
    <source>
        <dbReference type="EMBL" id="AZR72175.1"/>
    </source>
</evidence>
<reference evidence="5 6" key="1">
    <citation type="submission" date="2016-07" db="EMBL/GenBank/DDBJ databases">
        <title>Genome and transcriptome analysis of iron-reducing fermentative bacteria Anoxybacter fermentans.</title>
        <authorList>
            <person name="Zeng X."/>
            <person name="Shao Z."/>
        </authorList>
    </citation>
    <scope>NUCLEOTIDE SEQUENCE [LARGE SCALE GENOMIC DNA]</scope>
    <source>
        <strain evidence="5 6">DY22613</strain>
    </source>
</reference>
<keyword evidence="3" id="KW-0067">ATP-binding</keyword>
<dbReference type="FunFam" id="3.40.50.300:FF:000032">
    <property type="entry name" value="Export ABC transporter ATP-binding protein"/>
    <property type="match status" value="1"/>
</dbReference>
<evidence type="ECO:0000313" key="6">
    <source>
        <dbReference type="Proteomes" id="UP000267250"/>
    </source>
</evidence>
<accession>A0A3Q9HNP3</accession>
<dbReference type="CDD" id="cd03255">
    <property type="entry name" value="ABC_MJ0796_LolCDE_FtsE"/>
    <property type="match status" value="1"/>
</dbReference>
<dbReference type="OrthoDB" id="9802264at2"/>
<dbReference type="PROSITE" id="PS00211">
    <property type="entry name" value="ABC_TRANSPORTER_1"/>
    <property type="match status" value="1"/>
</dbReference>
<dbReference type="GO" id="GO:0005524">
    <property type="term" value="F:ATP binding"/>
    <property type="evidence" value="ECO:0007669"/>
    <property type="project" value="UniProtKB-KW"/>
</dbReference>
<dbReference type="EMBL" id="CP016379">
    <property type="protein sequence ID" value="AZR72175.1"/>
    <property type="molecule type" value="Genomic_DNA"/>
</dbReference>
<dbReference type="KEGG" id="aft:BBF96_01445"/>
<dbReference type="RefSeq" id="WP_127015504.1">
    <property type="nucleotide sequence ID" value="NZ_CP016379.1"/>
</dbReference>
<evidence type="ECO:0000256" key="1">
    <source>
        <dbReference type="ARBA" id="ARBA00022448"/>
    </source>
</evidence>
<dbReference type="AlphaFoldDB" id="A0A3Q9HNP3"/>
<dbReference type="SUPFAM" id="SSF52540">
    <property type="entry name" value="P-loop containing nucleoside triphosphate hydrolases"/>
    <property type="match status" value="1"/>
</dbReference>
<dbReference type="GO" id="GO:0005886">
    <property type="term" value="C:plasma membrane"/>
    <property type="evidence" value="ECO:0007669"/>
    <property type="project" value="TreeGrafter"/>
</dbReference>
<dbReference type="InterPro" id="IPR017911">
    <property type="entry name" value="MacB-like_ATP-bd"/>
</dbReference>
<dbReference type="PANTHER" id="PTHR24220">
    <property type="entry name" value="IMPORT ATP-BINDING PROTEIN"/>
    <property type="match status" value="1"/>
</dbReference>
<keyword evidence="6" id="KW-1185">Reference proteome</keyword>
<sequence length="230" mass="25809">MALLELKGVKKIYQQGKVEVHALRGVDLIVEEGEFTSIAGPSGSGKTTLLNLIGCLDKPSEGEIYLDGEEIGKLSKTELAMLRRRKLGFIFQNYNLIPVLTVYENVEFALRLLKEYKPKEIRERVMEILEGVGLGGLEHRKPNELSGGQKQRVAIARALVKEPKIVLADEPTASLDSETSKDVLEIMVKMNKKLGTTFIFSTHDPLVMEYAGRLLKMKDGQIIQDERREK</sequence>
<dbReference type="Gene3D" id="3.40.50.300">
    <property type="entry name" value="P-loop containing nucleotide triphosphate hydrolases"/>
    <property type="match status" value="1"/>
</dbReference>
<evidence type="ECO:0000256" key="2">
    <source>
        <dbReference type="ARBA" id="ARBA00022741"/>
    </source>
</evidence>
<organism evidence="5 6">
    <name type="scientific">Anoxybacter fermentans</name>
    <dbReference type="NCBI Taxonomy" id="1323375"/>
    <lineage>
        <taxon>Bacteria</taxon>
        <taxon>Bacillati</taxon>
        <taxon>Bacillota</taxon>
        <taxon>Clostridia</taxon>
        <taxon>Halanaerobiales</taxon>
        <taxon>Anoxybacter</taxon>
    </lineage>
</organism>
<dbReference type="PROSITE" id="PS50893">
    <property type="entry name" value="ABC_TRANSPORTER_2"/>
    <property type="match status" value="1"/>
</dbReference>
<proteinExistence type="predicted"/>
<dbReference type="Proteomes" id="UP000267250">
    <property type="component" value="Chromosome"/>
</dbReference>
<dbReference type="Pfam" id="PF00005">
    <property type="entry name" value="ABC_tran"/>
    <property type="match status" value="1"/>
</dbReference>
<dbReference type="SMART" id="SM00382">
    <property type="entry name" value="AAA"/>
    <property type="match status" value="1"/>
</dbReference>
<evidence type="ECO:0000256" key="3">
    <source>
        <dbReference type="ARBA" id="ARBA00022840"/>
    </source>
</evidence>
<feature type="domain" description="ABC transporter" evidence="4">
    <location>
        <begin position="4"/>
        <end position="230"/>
    </location>
</feature>
<keyword evidence="1" id="KW-0813">Transport</keyword>
<dbReference type="GO" id="GO:0022857">
    <property type="term" value="F:transmembrane transporter activity"/>
    <property type="evidence" value="ECO:0007669"/>
    <property type="project" value="TreeGrafter"/>
</dbReference>
<dbReference type="InterPro" id="IPR003439">
    <property type="entry name" value="ABC_transporter-like_ATP-bd"/>
</dbReference>
<name>A0A3Q9HNP3_9FIRM</name>
<evidence type="ECO:0000259" key="4">
    <source>
        <dbReference type="PROSITE" id="PS50893"/>
    </source>
</evidence>
<protein>
    <submittedName>
        <fullName evidence="5">ABC transporter</fullName>
    </submittedName>
</protein>
<dbReference type="GO" id="GO:0016887">
    <property type="term" value="F:ATP hydrolysis activity"/>
    <property type="evidence" value="ECO:0007669"/>
    <property type="project" value="InterPro"/>
</dbReference>
<dbReference type="InterPro" id="IPR017871">
    <property type="entry name" value="ABC_transporter-like_CS"/>
</dbReference>
<dbReference type="InterPro" id="IPR027417">
    <property type="entry name" value="P-loop_NTPase"/>
</dbReference>
<dbReference type="InterPro" id="IPR015854">
    <property type="entry name" value="ABC_transpr_LolD-like"/>
</dbReference>
<dbReference type="GO" id="GO:0098796">
    <property type="term" value="C:membrane protein complex"/>
    <property type="evidence" value="ECO:0007669"/>
    <property type="project" value="UniProtKB-ARBA"/>
</dbReference>